<protein>
    <submittedName>
        <fullName evidence="2">Uncharacterized protein</fullName>
    </submittedName>
</protein>
<reference evidence="2" key="2">
    <citation type="journal article" date="2019" name="IMA Fungus">
        <title>Genome sequencing and comparison of five Tilletia species to identify candidate genes for the detection of regulated species infecting wheat.</title>
        <authorList>
            <person name="Nguyen H.D.T."/>
            <person name="Sultana T."/>
            <person name="Kesanakurti P."/>
            <person name="Hambleton S."/>
        </authorList>
    </citation>
    <scope>NUCLEOTIDE SEQUENCE</scope>
    <source>
        <strain evidence="2">DAOMC 236426</strain>
    </source>
</reference>
<reference evidence="2" key="1">
    <citation type="submission" date="2016-04" db="EMBL/GenBank/DDBJ databases">
        <authorList>
            <person name="Nguyen H.D."/>
            <person name="Samba Siva P."/>
            <person name="Cullis J."/>
            <person name="Levesque C.A."/>
            <person name="Hambleton S."/>
        </authorList>
    </citation>
    <scope>NUCLEOTIDE SEQUENCE</scope>
    <source>
        <strain evidence="2">DAOMC 236426</strain>
    </source>
</reference>
<sequence length="188" mass="20226">MASQMRALITKLRKTPGTIYFVFHGPVKNHQFPELRIANEQLPEELHSHGRAATLHALAVDDDDDDEEKLADIEIIDSALVFERYIEKPDSVTNADATNHAGGYEAEPGRYVPGVQPLRGRGDRNAAHLILRAVAYMSTRNPIHHANGGVGAGSGAAPAAAGPSSTARSGDEDSRLAERLRALRPAGH</sequence>
<keyword evidence="3" id="KW-1185">Reference proteome</keyword>
<dbReference type="Proteomes" id="UP000077684">
    <property type="component" value="Unassembled WGS sequence"/>
</dbReference>
<organism evidence="2 3">
    <name type="scientific">Tilletia controversa</name>
    <name type="common">dwarf bunt fungus</name>
    <dbReference type="NCBI Taxonomy" id="13291"/>
    <lineage>
        <taxon>Eukaryota</taxon>
        <taxon>Fungi</taxon>
        <taxon>Dikarya</taxon>
        <taxon>Basidiomycota</taxon>
        <taxon>Ustilaginomycotina</taxon>
        <taxon>Exobasidiomycetes</taxon>
        <taxon>Tilletiales</taxon>
        <taxon>Tilletiaceae</taxon>
        <taxon>Tilletia</taxon>
    </lineage>
</organism>
<comment type="caution">
    <text evidence="2">The sequence shown here is derived from an EMBL/GenBank/DDBJ whole genome shotgun (WGS) entry which is preliminary data.</text>
</comment>
<feature type="compositionally biased region" description="Low complexity" evidence="1">
    <location>
        <begin position="155"/>
        <end position="168"/>
    </location>
</feature>
<dbReference type="EMBL" id="LWDE02002909">
    <property type="protein sequence ID" value="KAE8236521.1"/>
    <property type="molecule type" value="Genomic_DNA"/>
</dbReference>
<accession>A0A8X7SS77</accession>
<evidence type="ECO:0000313" key="3">
    <source>
        <dbReference type="Proteomes" id="UP000077684"/>
    </source>
</evidence>
<feature type="region of interest" description="Disordered" evidence="1">
    <location>
        <begin position="147"/>
        <end position="176"/>
    </location>
</feature>
<proteinExistence type="predicted"/>
<evidence type="ECO:0000313" key="2">
    <source>
        <dbReference type="EMBL" id="KAE8236521.1"/>
    </source>
</evidence>
<dbReference type="AlphaFoldDB" id="A0A8X7SS77"/>
<evidence type="ECO:0000256" key="1">
    <source>
        <dbReference type="SAM" id="MobiDB-lite"/>
    </source>
</evidence>
<gene>
    <name evidence="2" type="ORF">A4X06_0g9524</name>
</gene>
<name>A0A8X7SS77_9BASI</name>